<feature type="compositionally biased region" description="Low complexity" evidence="1">
    <location>
        <begin position="204"/>
        <end position="219"/>
    </location>
</feature>
<evidence type="ECO:0000313" key="4">
    <source>
        <dbReference type="Proteomes" id="UP000642284"/>
    </source>
</evidence>
<protein>
    <recommendedName>
        <fullName evidence="5">Integral membrane protein</fullName>
    </recommendedName>
</protein>
<evidence type="ECO:0000256" key="2">
    <source>
        <dbReference type="SAM" id="Phobius"/>
    </source>
</evidence>
<feature type="transmembrane region" description="Helical" evidence="2">
    <location>
        <begin position="80"/>
        <end position="98"/>
    </location>
</feature>
<accession>A0ABR7SLL3</accession>
<dbReference type="Proteomes" id="UP000642284">
    <property type="component" value="Unassembled WGS sequence"/>
</dbReference>
<keyword evidence="4" id="KW-1185">Reference proteome</keyword>
<keyword evidence="2" id="KW-0812">Transmembrane</keyword>
<keyword evidence="2" id="KW-0472">Membrane</keyword>
<reference evidence="3 4" key="1">
    <citation type="submission" date="2020-08" db="EMBL/GenBank/DDBJ databases">
        <title>Genemic of Streptomyces polyaspartic.</title>
        <authorList>
            <person name="Liu W."/>
        </authorList>
    </citation>
    <scope>NUCLEOTIDE SEQUENCE [LARGE SCALE GENOMIC DNA]</scope>
    <source>
        <strain evidence="3 4">TRM66268-LWL</strain>
    </source>
</reference>
<organism evidence="3 4">
    <name type="scientific">Streptomyces polyasparticus</name>
    <dbReference type="NCBI Taxonomy" id="2767826"/>
    <lineage>
        <taxon>Bacteria</taxon>
        <taxon>Bacillati</taxon>
        <taxon>Actinomycetota</taxon>
        <taxon>Actinomycetes</taxon>
        <taxon>Kitasatosporales</taxon>
        <taxon>Streptomycetaceae</taxon>
        <taxon>Streptomyces</taxon>
    </lineage>
</organism>
<keyword evidence="2" id="KW-1133">Transmembrane helix</keyword>
<evidence type="ECO:0000313" key="3">
    <source>
        <dbReference type="EMBL" id="MBC9716371.1"/>
    </source>
</evidence>
<feature type="transmembrane region" description="Helical" evidence="2">
    <location>
        <begin position="53"/>
        <end position="73"/>
    </location>
</feature>
<dbReference type="EMBL" id="JACTVJ010000014">
    <property type="protein sequence ID" value="MBC9716371.1"/>
    <property type="molecule type" value="Genomic_DNA"/>
</dbReference>
<feature type="transmembrane region" description="Helical" evidence="2">
    <location>
        <begin position="118"/>
        <end position="137"/>
    </location>
</feature>
<feature type="compositionally biased region" description="Pro residues" evidence="1">
    <location>
        <begin position="192"/>
        <end position="203"/>
    </location>
</feature>
<evidence type="ECO:0008006" key="5">
    <source>
        <dbReference type="Google" id="ProtNLM"/>
    </source>
</evidence>
<gene>
    <name evidence="3" type="ORF">H9Y04_27930</name>
</gene>
<evidence type="ECO:0000256" key="1">
    <source>
        <dbReference type="SAM" id="MobiDB-lite"/>
    </source>
</evidence>
<proteinExistence type="predicted"/>
<comment type="caution">
    <text evidence="3">The sequence shown here is derived from an EMBL/GenBank/DDBJ whole genome shotgun (WGS) entry which is preliminary data.</text>
</comment>
<name>A0ABR7SLL3_9ACTN</name>
<dbReference type="RefSeq" id="WP_187816834.1">
    <property type="nucleotide sequence ID" value="NZ_JACTVJ010000014.1"/>
</dbReference>
<feature type="region of interest" description="Disordered" evidence="1">
    <location>
        <begin position="141"/>
        <end position="234"/>
    </location>
</feature>
<sequence>MKRLRNVLGSLLALIGAAAVVWSPFRAWYDGRLGRDYRIDELFSADGVTDDKAQLFGSLFLPFLFVAVVTLCGVALRSRLMLAVAGIVAMGFAILWMVRLGQAEGSLTVDGDGNGLDMGAANALVGGAMILLGSLVMSGRSRRVRPTPEPAPASTVPTLDDPSSFDAFGDRPSSGAYGDRPSSDAYGDQPSSAPPAEGPPPWQSDPAPQADVPPADQGDSPPPPAWHKPPGQGS</sequence>